<dbReference type="GO" id="GO:0005524">
    <property type="term" value="F:ATP binding"/>
    <property type="evidence" value="ECO:0007669"/>
    <property type="project" value="UniProtKB-KW"/>
</dbReference>
<dbReference type="Gene3D" id="1.10.510.10">
    <property type="entry name" value="Transferase(Phosphotransferase) domain 1"/>
    <property type="match status" value="1"/>
</dbReference>
<evidence type="ECO:0000256" key="2">
    <source>
        <dbReference type="ARBA" id="ARBA00022679"/>
    </source>
</evidence>
<dbReference type="GO" id="GO:0004674">
    <property type="term" value="F:protein serine/threonine kinase activity"/>
    <property type="evidence" value="ECO:0007669"/>
    <property type="project" value="UniProtKB-EC"/>
</dbReference>
<dbReference type="AlphaFoldDB" id="A0A395P0K9"/>
<keyword evidence="2" id="KW-0808">Transferase</keyword>
<dbReference type="STRING" id="490622.A0A395P0K9"/>
<dbReference type="EMBL" id="PXOA01000023">
    <property type="protein sequence ID" value="RFU81849.1"/>
    <property type="molecule type" value="Genomic_DNA"/>
</dbReference>
<dbReference type="SUPFAM" id="SSF56112">
    <property type="entry name" value="Protein kinase-like (PK-like)"/>
    <property type="match status" value="1"/>
</dbReference>
<dbReference type="InterPro" id="IPR050660">
    <property type="entry name" value="NEK_Ser/Thr_kinase"/>
</dbReference>
<comment type="caution">
    <text evidence="7">The sequence shown here is derived from an EMBL/GenBank/DDBJ whole genome shotgun (WGS) entry which is preliminary data.</text>
</comment>
<evidence type="ECO:0000313" key="8">
    <source>
        <dbReference type="Proteomes" id="UP000266272"/>
    </source>
</evidence>
<keyword evidence="3" id="KW-0547">Nucleotide-binding</keyword>
<keyword evidence="5" id="KW-0067">ATP-binding</keyword>
<organism evidence="7 8">
    <name type="scientific">Trichoderma arundinaceum</name>
    <dbReference type="NCBI Taxonomy" id="490622"/>
    <lineage>
        <taxon>Eukaryota</taxon>
        <taxon>Fungi</taxon>
        <taxon>Dikarya</taxon>
        <taxon>Ascomycota</taxon>
        <taxon>Pezizomycotina</taxon>
        <taxon>Sordariomycetes</taxon>
        <taxon>Hypocreomycetidae</taxon>
        <taxon>Hypocreales</taxon>
        <taxon>Hypocreaceae</taxon>
        <taxon>Trichoderma</taxon>
    </lineage>
</organism>
<evidence type="ECO:0000256" key="1">
    <source>
        <dbReference type="ARBA" id="ARBA00012513"/>
    </source>
</evidence>
<name>A0A395P0K9_TRIAR</name>
<accession>A0A395P0K9</accession>
<gene>
    <name evidence="7" type="ORF">TARUN_358</name>
</gene>
<dbReference type="OrthoDB" id="4062651at2759"/>
<protein>
    <recommendedName>
        <fullName evidence="1">non-specific serine/threonine protein kinase</fullName>
        <ecNumber evidence="1">2.7.11.1</ecNumber>
    </recommendedName>
</protein>
<keyword evidence="8" id="KW-1185">Reference proteome</keyword>
<evidence type="ECO:0000256" key="4">
    <source>
        <dbReference type="ARBA" id="ARBA00022777"/>
    </source>
</evidence>
<evidence type="ECO:0000313" key="7">
    <source>
        <dbReference type="EMBL" id="RFU81849.1"/>
    </source>
</evidence>
<evidence type="ECO:0000259" key="6">
    <source>
        <dbReference type="PROSITE" id="PS50011"/>
    </source>
</evidence>
<dbReference type="PROSITE" id="PS50011">
    <property type="entry name" value="PROTEIN_KINASE_DOM"/>
    <property type="match status" value="1"/>
</dbReference>
<dbReference type="InterPro" id="IPR000719">
    <property type="entry name" value="Prot_kinase_dom"/>
</dbReference>
<dbReference type="Proteomes" id="UP000266272">
    <property type="component" value="Unassembled WGS sequence"/>
</dbReference>
<sequence>MPSENNMTTSDFELLNETGEGTWFAVKKSDYRGVKYIAQPLGILDGSDVEDANEQETVDVILAFYSLMYNLNQGPAIAQIFNHENIISIAGHIKARPVVGAISAAETPELSQPRDYIVWDFCDAANLSALFHGEPYVSSTFYLPESLCWHVLTSLLSAITYLHDGKRLFLDTTKAPRGEERRWMSVDQDWNPVLHRAIEPRNIFFQHPRGSETYGLCKLGNFEHAVVTNHVITPGDGADIVEEDAEISRAVAPYRGLETLDMTRHQLLKMAEAHTADDCPYTIANELFSVGVVIFTMMTGRQPLFYCKKYSCCHMTSCALGGCLQKTAAQDDCSCATGGCEHVPRDQQCTHQYYLHQRPRHPDCHEPTINTDNYLAMAQYSWGLRRVVRDLLAFYPGSGSQIAKVLPLTKLVMDHYWDWKFGTEEGMQYKDIEDDMMARRRAEMETPK</sequence>
<proteinExistence type="predicted"/>
<dbReference type="PANTHER" id="PTHR43671:SF13">
    <property type="entry name" value="SERINE_THREONINE-PROTEIN KINASE NEK2"/>
    <property type="match status" value="1"/>
</dbReference>
<evidence type="ECO:0000256" key="5">
    <source>
        <dbReference type="ARBA" id="ARBA00022840"/>
    </source>
</evidence>
<keyword evidence="4" id="KW-0418">Kinase</keyword>
<dbReference type="InterPro" id="IPR011009">
    <property type="entry name" value="Kinase-like_dom_sf"/>
</dbReference>
<evidence type="ECO:0000256" key="3">
    <source>
        <dbReference type="ARBA" id="ARBA00022741"/>
    </source>
</evidence>
<reference evidence="7 8" key="1">
    <citation type="journal article" date="2018" name="PLoS Pathog.">
        <title>Evolution of structural diversity of trichothecenes, a family of toxins produced by plant pathogenic and entomopathogenic fungi.</title>
        <authorList>
            <person name="Proctor R.H."/>
            <person name="McCormick S.P."/>
            <person name="Kim H.S."/>
            <person name="Cardoza R.E."/>
            <person name="Stanley A.M."/>
            <person name="Lindo L."/>
            <person name="Kelly A."/>
            <person name="Brown D.W."/>
            <person name="Lee T."/>
            <person name="Vaughan M.M."/>
            <person name="Alexander N.J."/>
            <person name="Busman M."/>
            <person name="Gutierrez S."/>
        </authorList>
    </citation>
    <scope>NUCLEOTIDE SEQUENCE [LARGE SCALE GENOMIC DNA]</scope>
    <source>
        <strain evidence="7 8">IBT 40837</strain>
    </source>
</reference>
<feature type="domain" description="Protein kinase" evidence="6">
    <location>
        <begin position="12"/>
        <end position="418"/>
    </location>
</feature>
<dbReference type="PANTHER" id="PTHR43671">
    <property type="entry name" value="SERINE/THREONINE-PROTEIN KINASE NEK"/>
    <property type="match status" value="1"/>
</dbReference>
<dbReference type="EC" id="2.7.11.1" evidence="1"/>